<feature type="transmembrane region" description="Helical" evidence="2">
    <location>
        <begin position="179"/>
        <end position="200"/>
    </location>
</feature>
<evidence type="ECO:0008006" key="5">
    <source>
        <dbReference type="Google" id="ProtNLM"/>
    </source>
</evidence>
<protein>
    <recommendedName>
        <fullName evidence="5">Nonribosomal peptide synthetase 12</fullName>
    </recommendedName>
</protein>
<keyword evidence="4" id="KW-1185">Reference proteome</keyword>
<dbReference type="Proteomes" id="UP000054007">
    <property type="component" value="Unassembled WGS sequence"/>
</dbReference>
<dbReference type="PANTHER" id="PTHR33927:SF5">
    <property type="entry name" value="ENZYME, PUTATIVE (AFU_ORTHOLOGUE AFUA_8G01222)-RELATED"/>
    <property type="match status" value="1"/>
</dbReference>
<keyword evidence="2" id="KW-0812">Transmembrane</keyword>
<feature type="transmembrane region" description="Helical" evidence="2">
    <location>
        <begin position="212"/>
        <end position="232"/>
    </location>
</feature>
<feature type="compositionally biased region" description="Low complexity" evidence="1">
    <location>
        <begin position="1"/>
        <end position="20"/>
    </location>
</feature>
<dbReference type="OrthoDB" id="3142841at2759"/>
<keyword evidence="2" id="KW-1133">Transmembrane helix</keyword>
<evidence type="ECO:0000256" key="2">
    <source>
        <dbReference type="SAM" id="Phobius"/>
    </source>
</evidence>
<dbReference type="InterPro" id="IPR052979">
    <property type="entry name" value="Adenylate-forming_domain"/>
</dbReference>
<dbReference type="EMBL" id="KN880436">
    <property type="protein sequence ID" value="KIY73321.1"/>
    <property type="molecule type" value="Genomic_DNA"/>
</dbReference>
<evidence type="ECO:0000256" key="1">
    <source>
        <dbReference type="SAM" id="MobiDB-lite"/>
    </source>
</evidence>
<name>A0A0D7BUN1_9AGAR</name>
<evidence type="ECO:0000313" key="4">
    <source>
        <dbReference type="Proteomes" id="UP000054007"/>
    </source>
</evidence>
<organism evidence="3 4">
    <name type="scientific">Cylindrobasidium torrendii FP15055 ss-10</name>
    <dbReference type="NCBI Taxonomy" id="1314674"/>
    <lineage>
        <taxon>Eukaryota</taxon>
        <taxon>Fungi</taxon>
        <taxon>Dikarya</taxon>
        <taxon>Basidiomycota</taxon>
        <taxon>Agaricomycotina</taxon>
        <taxon>Agaricomycetes</taxon>
        <taxon>Agaricomycetidae</taxon>
        <taxon>Agaricales</taxon>
        <taxon>Marasmiineae</taxon>
        <taxon>Physalacriaceae</taxon>
        <taxon>Cylindrobasidium</taxon>
    </lineage>
</organism>
<dbReference type="PANTHER" id="PTHR33927">
    <property type="entry name" value="TRANSMEMBRANE PROTEIN"/>
    <property type="match status" value="1"/>
</dbReference>
<dbReference type="STRING" id="1314674.A0A0D7BUN1"/>
<proteinExistence type="predicted"/>
<feature type="transmembrane region" description="Helical" evidence="2">
    <location>
        <begin position="244"/>
        <end position="266"/>
    </location>
</feature>
<gene>
    <name evidence="3" type="ORF">CYLTODRAFT_342438</name>
</gene>
<accession>A0A0D7BUN1</accession>
<reference evidence="3 4" key="1">
    <citation type="journal article" date="2015" name="Fungal Genet. Biol.">
        <title>Evolution of novel wood decay mechanisms in Agaricales revealed by the genome sequences of Fistulina hepatica and Cylindrobasidium torrendii.</title>
        <authorList>
            <person name="Floudas D."/>
            <person name="Held B.W."/>
            <person name="Riley R."/>
            <person name="Nagy L.G."/>
            <person name="Koehler G."/>
            <person name="Ransdell A.S."/>
            <person name="Younus H."/>
            <person name="Chow J."/>
            <person name="Chiniquy J."/>
            <person name="Lipzen A."/>
            <person name="Tritt A."/>
            <person name="Sun H."/>
            <person name="Haridas S."/>
            <person name="LaButti K."/>
            <person name="Ohm R.A."/>
            <person name="Kues U."/>
            <person name="Blanchette R.A."/>
            <person name="Grigoriev I.V."/>
            <person name="Minto R.E."/>
            <person name="Hibbett D.S."/>
        </authorList>
    </citation>
    <scope>NUCLEOTIDE SEQUENCE [LARGE SCALE GENOMIC DNA]</scope>
    <source>
        <strain evidence="3 4">FP15055 ss-10</strain>
    </source>
</reference>
<feature type="region of interest" description="Disordered" evidence="1">
    <location>
        <begin position="1"/>
        <end position="28"/>
    </location>
</feature>
<feature type="transmembrane region" description="Helical" evidence="2">
    <location>
        <begin position="94"/>
        <end position="118"/>
    </location>
</feature>
<sequence>MTDSPSSPTSIDSHSKSPSTFVGDEKSETSSVLEKLPWDGYLEVDIPEKKEGKVFRDIRHIIFTIYHRLFGIVFLANAGILISLFVYGVDTNRLGLITVSNIFVAILMRQDYVVNALFDIFTSVPRSWPLWFRLLMARVYHLGGIHSGAAVSGTIWLAATAGKGIQEYTSGDGRISLATLVISWVILAFLVIIILMALPAFRSVSHDKFERVHRFAGWTATALVWVHVVLLTNDWRGEASLGYALVHSAPMWLMFIITGSLALPWMRLRKVPVRSIALSDHAVRLYFNYKVFGMHPRPYPGSAARISLDPLHEWHAFACVPVPGTDEWSMVVSQAGDWTTELIRNPPSNIWVRGTAVAGVLRVNIMFRRVVFVATGSGIGPIAPCLFAHDQPHRLLWTGSNIRKTFGDDLVDSVIEAEPGAVIYDTRKYGRPDMVKLTYKLVQDFNAEAVVIISNEPLTKKVVYGLMSRGVPAFGAIWDS</sequence>
<evidence type="ECO:0000313" key="3">
    <source>
        <dbReference type="EMBL" id="KIY73321.1"/>
    </source>
</evidence>
<keyword evidence="2" id="KW-0472">Membrane</keyword>
<feature type="transmembrane region" description="Helical" evidence="2">
    <location>
        <begin position="69"/>
        <end position="88"/>
    </location>
</feature>
<dbReference type="AlphaFoldDB" id="A0A0D7BUN1"/>
<feature type="transmembrane region" description="Helical" evidence="2">
    <location>
        <begin position="139"/>
        <end position="159"/>
    </location>
</feature>